<dbReference type="AlphaFoldDB" id="A0A926FP74"/>
<reference evidence="1" key="1">
    <citation type="submission" date="2020-07" db="EMBL/GenBank/DDBJ databases">
        <title>Carbapenem Resistant Aeromonas hydrophila Carrying blacphA7 Isolated from Two Solid Organ Transplant Patients.</title>
        <authorList>
            <person name="Hilt E."/>
            <person name="Fitzwater S.P."/>
            <person name="Ward K."/>
            <person name="De St Maurice A."/>
            <person name="Chandrasekaran S."/>
            <person name="Garner O.B."/>
            <person name="Yang S."/>
        </authorList>
    </citation>
    <scope>NUCLEOTIDE SEQUENCE</scope>
    <source>
        <strain evidence="1">B-1</strain>
    </source>
</reference>
<comment type="caution">
    <text evidence="1">The sequence shown here is derived from an EMBL/GenBank/DDBJ whole genome shotgun (WGS) entry which is preliminary data.</text>
</comment>
<sequence length="264" mass="27973">MSCSAATARGTPLASSPSLSQVVRDQIRWACCWAMAKSTGETADRAITWWATGSSGLALRRGDRGRSKLQCRNCWGTRWPAAPASLVVRDQIRWACCWTMAKSPGGTADRGHHLVGNRVRWPGPQERVIEGGASCSAATVGALRWPAAPASLVVRDQIRWACCWTMAKCPGGTADRAITWWATRSGGLAPGTGDRGQERAAVLQPLEVPRWLAAPASPGGARSDPVGVLLTMAKCPGGTADRAITWWATRSGGLAPGMGDRGQE</sequence>
<gene>
    <name evidence="1" type="ORF">H2136_20485</name>
</gene>
<organism evidence="1">
    <name type="scientific">Aeromonas hydrophila</name>
    <dbReference type="NCBI Taxonomy" id="644"/>
    <lineage>
        <taxon>Bacteria</taxon>
        <taxon>Pseudomonadati</taxon>
        <taxon>Pseudomonadota</taxon>
        <taxon>Gammaproteobacteria</taxon>
        <taxon>Aeromonadales</taxon>
        <taxon>Aeromonadaceae</taxon>
        <taxon>Aeromonas</taxon>
    </lineage>
</organism>
<name>A0A926FP74_AERHY</name>
<protein>
    <submittedName>
        <fullName evidence="1">Uncharacterized protein</fullName>
    </submittedName>
</protein>
<proteinExistence type="predicted"/>
<dbReference type="EMBL" id="JACLAN010000014">
    <property type="protein sequence ID" value="MBC8674322.1"/>
    <property type="molecule type" value="Genomic_DNA"/>
</dbReference>
<accession>A0A926FP74</accession>
<evidence type="ECO:0000313" key="1">
    <source>
        <dbReference type="EMBL" id="MBC8674322.1"/>
    </source>
</evidence>